<evidence type="ECO:0000259" key="2">
    <source>
        <dbReference type="Pfam" id="PF25805"/>
    </source>
</evidence>
<feature type="compositionally biased region" description="Acidic residues" evidence="1">
    <location>
        <begin position="1"/>
        <end position="19"/>
    </location>
</feature>
<feature type="region of interest" description="Disordered" evidence="1">
    <location>
        <begin position="272"/>
        <end position="293"/>
    </location>
</feature>
<keyword evidence="4" id="KW-1185">Reference proteome</keyword>
<dbReference type="Proteomes" id="UP000317494">
    <property type="component" value="Unassembled WGS sequence"/>
</dbReference>
<gene>
    <name evidence="3" type="ORF">SeMB42_g00229</name>
</gene>
<dbReference type="AlphaFoldDB" id="A0A507DUK0"/>
<dbReference type="EMBL" id="QEAN01000004">
    <property type="protein sequence ID" value="TPX54550.1"/>
    <property type="molecule type" value="Genomic_DNA"/>
</dbReference>
<dbReference type="PANTHER" id="PTHR21074:SF0">
    <property type="entry name" value="IQ AND UBIQUITIN-LIKE DOMAIN-CONTAINING PROTEIN"/>
    <property type="match status" value="1"/>
</dbReference>
<dbReference type="InterPro" id="IPR037695">
    <property type="entry name" value="IQUB"/>
</dbReference>
<sequence length="709" mass="80631">MDSTDEQVEPVDVDVDVELTSEQSKGDKILDAAVEVPLASMNHEAIGESTAVAENPTTDASSLPILPEDGSSDANSPSDQEQSPSSVEVRKLDPRVSISDVAFAATPPQIQHDVIILLPAEVKPSETQTDTVDQPDLSQTSTASVKGWYRKQYHGGYRDRRTQVHYFHATAQTITPQELREQRAPSKNHRDTQTKLIKNRVTQAYRETGTQMTERGVYVSTGKDKIITPKRYVTAEEHEQWMINNVIRIQCFLRKCIAIRRVNEMMRMRNEEASAKAAKDARRRKLQEKKKHEDLEARLHPKTHKHFEKLLSGLEKWRIQETERINNAGHSEEDRLKELAELLDQEASLLQKIDRLKGVAAEGNRERAVFRKLDSMAAPKVWSTRSPTVQHVYVETPTTTRASELRNLYRALCVTSTTQLINVDERLQVLLHIKYTAKEFDCALTRDIVDLIDREGDLLARGRDAESLEGLRRRIATLFLQFIQTPEFNPEAATFQKDHATKQPGSGSHRTAVPSATHLRDQSTSIYQCRSCSRYLPSTDFRLSATLRTLNLCRKCADAADVSTRRAADPVYAQLLNILRAREKAYIQQQSNNDDCDDDERTKIMSPMDLLQEIDLRYLIDTIWTGKSAVSGMSDLNQLMLCRWRKDEVLSPWNCVLLTLGEAQGHEKALKDDVAPEEVYAEGFVERVRQRHVIARRHFGQLADMMNLI</sequence>
<name>A0A507DUK0_9FUNG</name>
<protein>
    <recommendedName>
        <fullName evidence="2">IQ motif and ubiquitin-like domain-containing protein</fullName>
    </recommendedName>
</protein>
<feature type="domain" description="IQ motif and ubiquitin-like" evidence="2">
    <location>
        <begin position="364"/>
        <end position="500"/>
    </location>
</feature>
<reference evidence="3 4" key="1">
    <citation type="journal article" date="2019" name="Sci. Rep.">
        <title>Comparative genomics of chytrid fungi reveal insights into the obligate biotrophic and pathogenic lifestyle of Synchytrium endobioticum.</title>
        <authorList>
            <person name="van de Vossenberg B.T.L.H."/>
            <person name="Warris S."/>
            <person name="Nguyen H.D.T."/>
            <person name="van Gent-Pelzer M.P.E."/>
            <person name="Joly D.L."/>
            <person name="van de Geest H.C."/>
            <person name="Bonants P.J.M."/>
            <person name="Smith D.S."/>
            <person name="Levesque C.A."/>
            <person name="van der Lee T.A.J."/>
        </authorList>
    </citation>
    <scope>NUCLEOTIDE SEQUENCE [LARGE SCALE GENOMIC DNA]</scope>
    <source>
        <strain evidence="3 4">MB42</strain>
    </source>
</reference>
<evidence type="ECO:0000313" key="4">
    <source>
        <dbReference type="Proteomes" id="UP000317494"/>
    </source>
</evidence>
<dbReference type="VEuPathDB" id="FungiDB:SeMB42_g00229"/>
<accession>A0A507DUK0</accession>
<dbReference type="PANTHER" id="PTHR21074">
    <property type="entry name" value="IQ AND UBIQUITIN-LIKE DOMAIN-CONTAINING PROTEIN"/>
    <property type="match status" value="1"/>
</dbReference>
<evidence type="ECO:0000313" key="3">
    <source>
        <dbReference type="EMBL" id="TPX54550.1"/>
    </source>
</evidence>
<dbReference type="InterPro" id="IPR057887">
    <property type="entry name" value="IQUB_helical"/>
</dbReference>
<dbReference type="Pfam" id="PF25805">
    <property type="entry name" value="IQUB"/>
    <property type="match status" value="1"/>
</dbReference>
<evidence type="ECO:0000256" key="1">
    <source>
        <dbReference type="SAM" id="MobiDB-lite"/>
    </source>
</evidence>
<dbReference type="STRING" id="286115.A0A507DUK0"/>
<comment type="caution">
    <text evidence="3">The sequence shown here is derived from an EMBL/GenBank/DDBJ whole genome shotgun (WGS) entry which is preliminary data.</text>
</comment>
<feature type="region of interest" description="Disordered" evidence="1">
    <location>
        <begin position="498"/>
        <end position="519"/>
    </location>
</feature>
<proteinExistence type="predicted"/>
<organism evidence="3 4">
    <name type="scientific">Synchytrium endobioticum</name>
    <dbReference type="NCBI Taxonomy" id="286115"/>
    <lineage>
        <taxon>Eukaryota</taxon>
        <taxon>Fungi</taxon>
        <taxon>Fungi incertae sedis</taxon>
        <taxon>Chytridiomycota</taxon>
        <taxon>Chytridiomycota incertae sedis</taxon>
        <taxon>Chytridiomycetes</taxon>
        <taxon>Synchytriales</taxon>
        <taxon>Synchytriaceae</taxon>
        <taxon>Synchytrium</taxon>
    </lineage>
</organism>
<feature type="region of interest" description="Disordered" evidence="1">
    <location>
        <begin position="1"/>
        <end position="27"/>
    </location>
</feature>
<feature type="compositionally biased region" description="Polar residues" evidence="1">
    <location>
        <begin position="72"/>
        <end position="86"/>
    </location>
</feature>
<feature type="region of interest" description="Disordered" evidence="1">
    <location>
        <begin position="45"/>
        <end position="91"/>
    </location>
</feature>